<keyword evidence="1" id="KW-0732">Signal</keyword>
<evidence type="ECO:0000313" key="2">
    <source>
        <dbReference type="EMBL" id="ADY58773.1"/>
    </source>
</evidence>
<dbReference type="InterPro" id="IPR027396">
    <property type="entry name" value="DsrEFH-like"/>
</dbReference>
<dbReference type="AlphaFoldDB" id="F0SLN2"/>
<evidence type="ECO:0000313" key="3">
    <source>
        <dbReference type="Proteomes" id="UP000006860"/>
    </source>
</evidence>
<dbReference type="KEGG" id="pbs:Plabr_1157"/>
<dbReference type="SUPFAM" id="SSF75169">
    <property type="entry name" value="DsrEFH-like"/>
    <property type="match status" value="1"/>
</dbReference>
<feature type="signal peptide" evidence="1">
    <location>
        <begin position="1"/>
        <end position="25"/>
    </location>
</feature>
<dbReference type="InterPro" id="IPR003787">
    <property type="entry name" value="Sulphur_relay_DsrE/F-like"/>
</dbReference>
<feature type="chain" id="PRO_5003256445" evidence="1">
    <location>
        <begin position="26"/>
        <end position="150"/>
    </location>
</feature>
<dbReference type="HOGENOM" id="CLU_139144_0_0_0"/>
<dbReference type="Gene3D" id="3.40.1260.10">
    <property type="entry name" value="DsrEFH-like"/>
    <property type="match status" value="1"/>
</dbReference>
<reference evidence="3" key="1">
    <citation type="submission" date="2011-02" db="EMBL/GenBank/DDBJ databases">
        <title>The complete genome of Planctomyces brasiliensis DSM 5305.</title>
        <authorList>
            <person name="Lucas S."/>
            <person name="Copeland A."/>
            <person name="Lapidus A."/>
            <person name="Bruce D."/>
            <person name="Goodwin L."/>
            <person name="Pitluck S."/>
            <person name="Kyrpides N."/>
            <person name="Mavromatis K."/>
            <person name="Pagani I."/>
            <person name="Ivanova N."/>
            <person name="Ovchinnikova G."/>
            <person name="Lu M."/>
            <person name="Detter J.C."/>
            <person name="Han C."/>
            <person name="Land M."/>
            <person name="Hauser L."/>
            <person name="Markowitz V."/>
            <person name="Cheng J.-F."/>
            <person name="Hugenholtz P."/>
            <person name="Woyke T."/>
            <person name="Wu D."/>
            <person name="Tindall B."/>
            <person name="Pomrenke H.G."/>
            <person name="Brambilla E."/>
            <person name="Klenk H.-P."/>
            <person name="Eisen J.A."/>
        </authorList>
    </citation>
    <scope>NUCLEOTIDE SEQUENCE [LARGE SCALE GENOMIC DNA]</scope>
    <source>
        <strain evidence="3">ATCC 49424 / DSM 5305 / JCM 21570 / NBRC 103401 / IFAM 1448</strain>
    </source>
</reference>
<dbReference type="EMBL" id="CP002546">
    <property type="protein sequence ID" value="ADY58773.1"/>
    <property type="molecule type" value="Genomic_DNA"/>
</dbReference>
<proteinExistence type="predicted"/>
<keyword evidence="3" id="KW-1185">Reference proteome</keyword>
<evidence type="ECO:0000256" key="1">
    <source>
        <dbReference type="SAM" id="SignalP"/>
    </source>
</evidence>
<accession>F0SLN2</accession>
<gene>
    <name evidence="2" type="ordered locus">Plabr_1157</name>
</gene>
<sequence>MKLTALAYAAVVAVFCLASPAATEAADEQEGQNIVVHLSHFTDDLHRSFMAVKLAGLMQKKGAKVHLFLDIEGVRLADKRQSLEMTWGPSKTPLSEHYEAFVKAGGKVVLCPHCAHAGGIDERNLAPGASILNEEQMAKMLLDAEKLLDY</sequence>
<dbReference type="Pfam" id="PF02635">
    <property type="entry name" value="DsrE"/>
    <property type="match status" value="1"/>
</dbReference>
<dbReference type="eggNOG" id="COG2044">
    <property type="taxonomic scope" value="Bacteria"/>
</dbReference>
<organism evidence="2 3">
    <name type="scientific">Rubinisphaera brasiliensis (strain ATCC 49424 / DSM 5305 / JCM 21570 / IAM 15109 / NBRC 103401 / IFAM 1448)</name>
    <name type="common">Planctomyces brasiliensis</name>
    <dbReference type="NCBI Taxonomy" id="756272"/>
    <lineage>
        <taxon>Bacteria</taxon>
        <taxon>Pseudomonadati</taxon>
        <taxon>Planctomycetota</taxon>
        <taxon>Planctomycetia</taxon>
        <taxon>Planctomycetales</taxon>
        <taxon>Planctomycetaceae</taxon>
        <taxon>Rubinisphaera</taxon>
    </lineage>
</organism>
<name>F0SLN2_RUBBR</name>
<dbReference type="STRING" id="756272.Plabr_1157"/>
<dbReference type="Proteomes" id="UP000006860">
    <property type="component" value="Chromosome"/>
</dbReference>
<dbReference type="RefSeq" id="WP_013627506.1">
    <property type="nucleotide sequence ID" value="NC_015174.1"/>
</dbReference>
<protein>
    <submittedName>
        <fullName evidence="2">Signal peptide-domain containing protein</fullName>
    </submittedName>
</protein>